<dbReference type="AlphaFoldDB" id="A0ABD2K7G7"/>
<feature type="region of interest" description="Disordered" evidence="1">
    <location>
        <begin position="450"/>
        <end position="470"/>
    </location>
</feature>
<dbReference type="Proteomes" id="UP001620626">
    <property type="component" value="Unassembled WGS sequence"/>
</dbReference>
<reference evidence="2 3" key="1">
    <citation type="submission" date="2024-10" db="EMBL/GenBank/DDBJ databases">
        <authorList>
            <person name="Kim D."/>
        </authorList>
    </citation>
    <scope>NUCLEOTIDE SEQUENCE [LARGE SCALE GENOMIC DNA]</scope>
    <source>
        <strain evidence="2">BH-2024</strain>
    </source>
</reference>
<protein>
    <recommendedName>
        <fullName evidence="4">Secreted protein</fullName>
    </recommendedName>
</protein>
<evidence type="ECO:0000256" key="1">
    <source>
        <dbReference type="SAM" id="MobiDB-lite"/>
    </source>
</evidence>
<evidence type="ECO:0008006" key="4">
    <source>
        <dbReference type="Google" id="ProtNLM"/>
    </source>
</evidence>
<evidence type="ECO:0000313" key="2">
    <source>
        <dbReference type="EMBL" id="KAL3098850.1"/>
    </source>
</evidence>
<name>A0ABD2K7G7_9BILA</name>
<gene>
    <name evidence="2" type="ORF">niasHT_024605</name>
</gene>
<organism evidence="2 3">
    <name type="scientific">Heterodera trifolii</name>
    <dbReference type="NCBI Taxonomy" id="157864"/>
    <lineage>
        <taxon>Eukaryota</taxon>
        <taxon>Metazoa</taxon>
        <taxon>Ecdysozoa</taxon>
        <taxon>Nematoda</taxon>
        <taxon>Chromadorea</taxon>
        <taxon>Rhabditida</taxon>
        <taxon>Tylenchina</taxon>
        <taxon>Tylenchomorpha</taxon>
        <taxon>Tylenchoidea</taxon>
        <taxon>Heteroderidae</taxon>
        <taxon>Heteroderinae</taxon>
        <taxon>Heterodera</taxon>
    </lineage>
</organism>
<keyword evidence="3" id="KW-1185">Reference proteome</keyword>
<comment type="caution">
    <text evidence="2">The sequence shown here is derived from an EMBL/GenBank/DDBJ whole genome shotgun (WGS) entry which is preliminary data.</text>
</comment>
<accession>A0ABD2K7G7</accession>
<evidence type="ECO:0000313" key="3">
    <source>
        <dbReference type="Proteomes" id="UP001620626"/>
    </source>
</evidence>
<dbReference type="EMBL" id="JBICBT010000819">
    <property type="protein sequence ID" value="KAL3098850.1"/>
    <property type="molecule type" value="Genomic_DNA"/>
</dbReference>
<sequence length="838" mass="95968">MNNFANHYFHLTKCSAAVVVFCCYVLFICSSSICVAENQQTTSDLFNAFIDGLTLFSGESLVPNSADHQNQTKEELQRLQQWISNIAAEFVITYDLFEDKYLCQPLTDDQINGINLGSAISSHFKMSDRQKKTLGQVFKAVEKSEQKKQFLQLLFSFGAILGAQMGATAKCEGGNCIGQLLNAFECADHYTMLGETELREYEQIIADDFGDGTAAGENAGKGNVYAHYDDAIQINWSPLRVVIEQMDKINKKLRKIGQKKSKEKQLAEYLESSEFQLALQMSEKFTEIFPMAKQLKEKTIKIDEFMGALTNIQQNLEENLQRNEHLFNLITVIVRNFGGIFFKIGEVHQIEIGFDGAHKMLQKLYDLAIKRLVREKGGDNDKQFECIGNEMDNFEAAIGELTDGNTAQSAKLLQYMAKFVPKSETSSHLLNLFFTFATRLEAFLYGKRSGDANREGEADRQVEEAEAEEKVEKPRHRIGAFIAATQCVGISAEKLGGSIFDSPIKMAKTTSIEEKHTPLFGIVIEKPSAEAEKQWTKTACKNNFKMLKQLAENKFSIYDGIKLIRKFDQQIESHHINMEIPAEVIALAEQIDREQNYLIGWHNYSKHIYEEIQKCQNARFLQKIWAQFMKKLRKIGIDPKEQMGSRDLSIGETIQRTIKLYCEAYKGSNIEEQVDISLLQSVGYDLVMNFEFDPWREMRDRAADLLRNWTNFFLLYLNTKEEEEKMYETSFFLPVNNELFDIILNLDNGRAVAKPINLPEMEKIAKEGLEVIMDLQYLAHTGETRKRKGQTKKSAKGKDTLEKEVKWHKEKVAHFVEKKMPETLEQMVRFYGTKLNKD</sequence>
<proteinExistence type="predicted"/>